<gene>
    <name evidence="1" type="ORF">LMG28138_04912</name>
</gene>
<evidence type="ECO:0000313" key="2">
    <source>
        <dbReference type="Proteomes" id="UP000494115"/>
    </source>
</evidence>
<dbReference type="EMBL" id="CADIKM010000039">
    <property type="protein sequence ID" value="CAB3800724.1"/>
    <property type="molecule type" value="Genomic_DNA"/>
</dbReference>
<dbReference type="RefSeq" id="WP_246257890.1">
    <property type="nucleotide sequence ID" value="NZ_CADIKM010000039.1"/>
</dbReference>
<keyword evidence="2" id="KW-1185">Reference proteome</keyword>
<organism evidence="1 2">
    <name type="scientific">Pararobbsia alpina</name>
    <dbReference type="NCBI Taxonomy" id="621374"/>
    <lineage>
        <taxon>Bacteria</taxon>
        <taxon>Pseudomonadati</taxon>
        <taxon>Pseudomonadota</taxon>
        <taxon>Betaproteobacteria</taxon>
        <taxon>Burkholderiales</taxon>
        <taxon>Burkholderiaceae</taxon>
        <taxon>Pararobbsia</taxon>
    </lineage>
</organism>
<proteinExistence type="predicted"/>
<dbReference type="AlphaFoldDB" id="A0A6S7BS96"/>
<protein>
    <submittedName>
        <fullName evidence="1">Uncharacterized protein</fullName>
    </submittedName>
</protein>
<dbReference type="Proteomes" id="UP000494115">
    <property type="component" value="Unassembled WGS sequence"/>
</dbReference>
<sequence length="140" mass="14994">MQPFQIVGQFDDRTGTAFANYTTADDSGTIAFLNFYPDYFNEPGTLPRAAGAYSFTQTLTALNTDVNGNLSYRDAAGQVFPGTLFVMDPAVDVYGMTLQVGSQTLTGLATLVDDGSGKDNDFLFAVADGNLAYSAVLRRD</sequence>
<name>A0A6S7BS96_9BURK</name>
<evidence type="ECO:0000313" key="1">
    <source>
        <dbReference type="EMBL" id="CAB3800724.1"/>
    </source>
</evidence>
<accession>A0A6S7BS96</accession>
<reference evidence="1 2" key="1">
    <citation type="submission" date="2020-04" db="EMBL/GenBank/DDBJ databases">
        <authorList>
            <person name="De Canck E."/>
        </authorList>
    </citation>
    <scope>NUCLEOTIDE SEQUENCE [LARGE SCALE GENOMIC DNA]</scope>
    <source>
        <strain evidence="1 2">LMG 28138</strain>
    </source>
</reference>